<dbReference type="Proteomes" id="UP001330482">
    <property type="component" value="Chromosome"/>
</dbReference>
<gene>
    <name evidence="2" type="ORF">VPX56_18460</name>
</gene>
<keyword evidence="3" id="KW-1185">Reference proteome</keyword>
<dbReference type="RefSeq" id="WP_326468181.1">
    <property type="nucleotide sequence ID" value="NZ_CP142124.1"/>
</dbReference>
<dbReference type="EMBL" id="CP142124">
    <property type="protein sequence ID" value="WRW30748.1"/>
    <property type="molecule type" value="Genomic_DNA"/>
</dbReference>
<accession>A0ABZ1DFS2</accession>
<protein>
    <submittedName>
        <fullName evidence="2">Uncharacterized protein</fullName>
    </submittedName>
</protein>
<feature type="signal peptide" evidence="1">
    <location>
        <begin position="1"/>
        <end position="28"/>
    </location>
</feature>
<evidence type="ECO:0000313" key="3">
    <source>
        <dbReference type="Proteomes" id="UP001330482"/>
    </source>
</evidence>
<reference evidence="2 3" key="1">
    <citation type="submission" date="2024-01" db="EMBL/GenBank/DDBJ databases">
        <title>AV1 has a protective and therapeutic effect against plant viruses.</title>
        <authorList>
            <person name="Wang F."/>
        </authorList>
    </citation>
    <scope>NUCLEOTIDE SEQUENCE [LARGE SCALE GENOMIC DNA]</scope>
    <source>
        <strain evidence="2 3">AV1</strain>
    </source>
</reference>
<keyword evidence="1" id="KW-0732">Signal</keyword>
<sequence length="160" mass="17622">MMKIKQTTQKIVSLLILACLAMSADVSAAPAGNESRLITDEAGYLVCHRCGAEHKDSYLMAEYPAGSREKSVNYHLVRDMSRYTFLMSSDAPATAANQTPDFWYIDKQSSTPALNSIVFDDDNSALSSAEHITVTEADGQTRLNVIWANGKRNIFILDNP</sequence>
<proteinExistence type="predicted"/>
<feature type="chain" id="PRO_5047471378" evidence="1">
    <location>
        <begin position="29"/>
        <end position="160"/>
    </location>
</feature>
<name>A0ABZ1DFS2_9ENTR</name>
<organism evidence="2 3">
    <name type="scientific">Enterobacter wuhouensis</name>
    <dbReference type="NCBI Taxonomy" id="2529381"/>
    <lineage>
        <taxon>Bacteria</taxon>
        <taxon>Pseudomonadati</taxon>
        <taxon>Pseudomonadota</taxon>
        <taxon>Gammaproteobacteria</taxon>
        <taxon>Enterobacterales</taxon>
        <taxon>Enterobacteriaceae</taxon>
        <taxon>Enterobacter</taxon>
    </lineage>
</organism>
<evidence type="ECO:0000256" key="1">
    <source>
        <dbReference type="SAM" id="SignalP"/>
    </source>
</evidence>
<evidence type="ECO:0000313" key="2">
    <source>
        <dbReference type="EMBL" id="WRW30748.1"/>
    </source>
</evidence>